<dbReference type="EMBL" id="DVIU01000050">
    <property type="protein sequence ID" value="HIS35504.1"/>
    <property type="molecule type" value="Genomic_DNA"/>
</dbReference>
<gene>
    <name evidence="1" type="ORF">IAC10_02580</name>
</gene>
<evidence type="ECO:0000313" key="2">
    <source>
        <dbReference type="Proteomes" id="UP000823928"/>
    </source>
</evidence>
<protein>
    <submittedName>
        <fullName evidence="1">Uncharacterized protein</fullName>
    </submittedName>
</protein>
<proteinExistence type="predicted"/>
<dbReference type="Proteomes" id="UP000823928">
    <property type="component" value="Unassembled WGS sequence"/>
</dbReference>
<accession>A0A9D1EXP1</accession>
<reference evidence="1" key="1">
    <citation type="submission" date="2020-10" db="EMBL/GenBank/DDBJ databases">
        <authorList>
            <person name="Gilroy R."/>
        </authorList>
    </citation>
    <scope>NUCLEOTIDE SEQUENCE</scope>
    <source>
        <strain evidence="1">6276</strain>
    </source>
</reference>
<sequence>MGNELSITFKGKKFQYAVKQLLERLYNKEFIIECPIGIGNPLKLHKFDIASKDKSIIVECKCYSWTSGGNNPSAKLSTANEALFYMSFLPSDCEKVLFISHTDKAHRNGETLAQYYVRIYGSFLRDVKVMEYDMESGDLEPVCGELNCN</sequence>
<reference evidence="1" key="2">
    <citation type="journal article" date="2021" name="PeerJ">
        <title>Extensive microbial diversity within the chicken gut microbiome revealed by metagenomics and culture.</title>
        <authorList>
            <person name="Gilroy R."/>
            <person name="Ravi A."/>
            <person name="Getino M."/>
            <person name="Pursley I."/>
            <person name="Horton D.L."/>
            <person name="Alikhan N.F."/>
            <person name="Baker D."/>
            <person name="Gharbi K."/>
            <person name="Hall N."/>
            <person name="Watson M."/>
            <person name="Adriaenssens E.M."/>
            <person name="Foster-Nyarko E."/>
            <person name="Jarju S."/>
            <person name="Secka A."/>
            <person name="Antonio M."/>
            <person name="Oren A."/>
            <person name="Chaudhuri R.R."/>
            <person name="La Ragione R."/>
            <person name="Hildebrand F."/>
            <person name="Pallen M.J."/>
        </authorList>
    </citation>
    <scope>NUCLEOTIDE SEQUENCE</scope>
    <source>
        <strain evidence="1">6276</strain>
    </source>
</reference>
<evidence type="ECO:0000313" key="1">
    <source>
        <dbReference type="EMBL" id="HIS35504.1"/>
    </source>
</evidence>
<name>A0A9D1EXP1_9BACT</name>
<dbReference type="AlphaFoldDB" id="A0A9D1EXP1"/>
<organism evidence="1 2">
    <name type="scientific">Candidatus Scatousia excrementigallinarum</name>
    <dbReference type="NCBI Taxonomy" id="2840935"/>
    <lineage>
        <taxon>Bacteria</taxon>
        <taxon>Candidatus Scatousia</taxon>
    </lineage>
</organism>
<comment type="caution">
    <text evidence="1">The sequence shown here is derived from an EMBL/GenBank/DDBJ whole genome shotgun (WGS) entry which is preliminary data.</text>
</comment>